<sequence>MRGLDIVEVDEPSGGGERVCPNCHREVTAGARFCSFCGSSIDGFIDYVSDRVLPKCPACGAEIDYGATSCEQCGATIEWRSNKDLLVGLDSLVEHQASPIKNKPRREVEYPKCTLKFNTFEYQLDPRGRRLELNGPYAPPKLQYNSFGIYSR</sequence>
<organism evidence="2 3">
    <name type="scientific">Anaerotruncus colihominis</name>
    <dbReference type="NCBI Taxonomy" id="169435"/>
    <lineage>
        <taxon>Bacteria</taxon>
        <taxon>Bacillati</taxon>
        <taxon>Bacillota</taxon>
        <taxon>Clostridia</taxon>
        <taxon>Eubacteriales</taxon>
        <taxon>Oscillospiraceae</taxon>
        <taxon>Anaerotruncus</taxon>
    </lineage>
</organism>
<evidence type="ECO:0000259" key="1">
    <source>
        <dbReference type="Pfam" id="PF12773"/>
    </source>
</evidence>
<name>A0A1Y4MPL1_9FIRM</name>
<dbReference type="EMBL" id="NFKP01000003">
    <property type="protein sequence ID" value="OUP70613.1"/>
    <property type="molecule type" value="Genomic_DNA"/>
</dbReference>
<dbReference type="Proteomes" id="UP000196386">
    <property type="component" value="Unassembled WGS sequence"/>
</dbReference>
<reference evidence="3" key="1">
    <citation type="submission" date="2017-04" db="EMBL/GenBank/DDBJ databases">
        <title>Function of individual gut microbiota members based on whole genome sequencing of pure cultures obtained from chicken caecum.</title>
        <authorList>
            <person name="Medvecky M."/>
            <person name="Cejkova D."/>
            <person name="Polansky O."/>
            <person name="Karasova D."/>
            <person name="Kubasova T."/>
            <person name="Cizek A."/>
            <person name="Rychlik I."/>
        </authorList>
    </citation>
    <scope>NUCLEOTIDE SEQUENCE [LARGE SCALE GENOMIC DNA]</scope>
    <source>
        <strain evidence="3">An175</strain>
    </source>
</reference>
<dbReference type="AlphaFoldDB" id="A0A1Y4MPL1"/>
<proteinExistence type="predicted"/>
<protein>
    <recommendedName>
        <fullName evidence="1">DZANK-type domain-containing protein</fullName>
    </recommendedName>
</protein>
<accession>A0A1Y4MPL1</accession>
<feature type="domain" description="DZANK-type" evidence="1">
    <location>
        <begin position="20"/>
        <end position="74"/>
    </location>
</feature>
<dbReference type="Pfam" id="PF12773">
    <property type="entry name" value="DZR"/>
    <property type="match status" value="1"/>
</dbReference>
<evidence type="ECO:0000313" key="2">
    <source>
        <dbReference type="EMBL" id="OUP70613.1"/>
    </source>
</evidence>
<comment type="caution">
    <text evidence="2">The sequence shown here is derived from an EMBL/GenBank/DDBJ whole genome shotgun (WGS) entry which is preliminary data.</text>
</comment>
<dbReference type="RefSeq" id="WP_087299738.1">
    <property type="nucleotide sequence ID" value="NZ_NFKP01000003.1"/>
</dbReference>
<evidence type="ECO:0000313" key="3">
    <source>
        <dbReference type="Proteomes" id="UP000196386"/>
    </source>
</evidence>
<gene>
    <name evidence="2" type="ORF">B5F11_04005</name>
</gene>
<dbReference type="InterPro" id="IPR025874">
    <property type="entry name" value="DZR"/>
</dbReference>